<dbReference type="Proteomes" id="UP000290889">
    <property type="component" value="Chromosome"/>
</dbReference>
<feature type="transmembrane region" description="Helical" evidence="1">
    <location>
        <begin position="96"/>
        <end position="115"/>
    </location>
</feature>
<reference evidence="2 3" key="1">
    <citation type="submission" date="2019-01" db="EMBL/GenBank/DDBJ databases">
        <title>Muriicola soli sp. nov., isolated from soil.</title>
        <authorList>
            <person name="Kang H.J."/>
            <person name="Kim S.B."/>
        </authorList>
    </citation>
    <scope>NUCLEOTIDE SEQUENCE [LARGE SCALE GENOMIC DNA]</scope>
    <source>
        <strain evidence="2 3">MMS17-SY002</strain>
    </source>
</reference>
<dbReference type="RefSeq" id="WP_129603193.1">
    <property type="nucleotide sequence ID" value="NZ_CP035544.1"/>
</dbReference>
<keyword evidence="1" id="KW-0812">Transmembrane</keyword>
<feature type="transmembrane region" description="Helical" evidence="1">
    <location>
        <begin position="48"/>
        <end position="66"/>
    </location>
</feature>
<keyword evidence="3" id="KW-1185">Reference proteome</keyword>
<accession>A0A411E7Y4</accession>
<proteinExistence type="predicted"/>
<dbReference type="Gene3D" id="1.25.40.10">
    <property type="entry name" value="Tetratricopeptide repeat domain"/>
    <property type="match status" value="2"/>
</dbReference>
<dbReference type="KEGG" id="mur:EQY75_04345"/>
<keyword evidence="1" id="KW-1133">Transmembrane helix</keyword>
<dbReference type="OrthoDB" id="9779074at2"/>
<dbReference type="InterPro" id="IPR011990">
    <property type="entry name" value="TPR-like_helical_dom_sf"/>
</dbReference>
<evidence type="ECO:0000313" key="2">
    <source>
        <dbReference type="EMBL" id="QBA63831.1"/>
    </source>
</evidence>
<evidence type="ECO:0000313" key="3">
    <source>
        <dbReference type="Proteomes" id="UP000290889"/>
    </source>
</evidence>
<dbReference type="AlphaFoldDB" id="A0A411E7Y4"/>
<dbReference type="EMBL" id="CP035544">
    <property type="protein sequence ID" value="QBA63831.1"/>
    <property type="molecule type" value="Genomic_DNA"/>
</dbReference>
<gene>
    <name evidence="2" type="ORF">EQY75_04345</name>
</gene>
<evidence type="ECO:0000256" key="1">
    <source>
        <dbReference type="SAM" id="Phobius"/>
    </source>
</evidence>
<organism evidence="2 3">
    <name type="scientific">Muriicola soli</name>
    <dbReference type="NCBI Taxonomy" id="2507538"/>
    <lineage>
        <taxon>Bacteria</taxon>
        <taxon>Pseudomonadati</taxon>
        <taxon>Bacteroidota</taxon>
        <taxon>Flavobacteriia</taxon>
        <taxon>Flavobacteriales</taxon>
        <taxon>Flavobacteriaceae</taxon>
        <taxon>Muriicola</taxon>
    </lineage>
</organism>
<keyword evidence="1" id="KW-0472">Membrane</keyword>
<feature type="transmembrane region" description="Helical" evidence="1">
    <location>
        <begin position="12"/>
        <end position="28"/>
    </location>
</feature>
<sequence length="752" mass="86996">MSNFFEELKNRNVYKVATAYAITAWLLIQVVDTIGPNLGWPENVASNLIKILIVGFPIALVLTWLYEFTPQGLKRTGKVQEETSDNRRAGRRLNRIIIGTLAVLICFLLVERFFMAGYTTINERQKASIAVLPFDYLNSLKDEESLEDQKLLASAIPAQILNELGQISGMFVPAKTSCWMYKDKKDNVKTIAKELEVNYVLEGSIQYIGRGRRIKISTRLINGNNGYTLWSENYEDDLDEIENIQEKIGRKVVSQLRVQLLPAEEKALASKLSKDPEAYRLYLKGKEYATRGTTEDLDKAVDLLNRALDLDPEFAEAHAELSLVYPAQFFRSNLAKDERDEKLKYHLAKALEYGPEKPEVLVASARHKLFGESKDSSLVIDELRKAIELNPNYADAYFILARALSWAKQKPEIFYKYAEKAIELDPLNDRRVEFMAKVYFNLDKEHEKAFAMMDRIIQKDSASDAARYKALFLMQAPYGDMSKSFILIHEAGKKEPNELFNLNYHLMGSLTLDLVPVAEKYGRLLQMAYPENEAHTYDNLAALYEFKGEYSKWKEMTDFWASEKNLDQKTEAISRAYIQIGLGDSGKARKILEEAFPYVMANNVPGDSISYFRSYYDELILYAELLRLEEDSEKADILSNAICEFYRMGPSKNERAPLDVKNEVLLDCYYFSNDTIKFVESLEDRFFKQKDRQKVFLNIKQKWYQRFENQKDVKALFERITQETHRMRAEVIEYLKEEGDWDPAWDKELGLE</sequence>
<dbReference type="SUPFAM" id="SSF81901">
    <property type="entry name" value="HCP-like"/>
    <property type="match status" value="1"/>
</dbReference>
<name>A0A411E7Y4_9FLAO</name>
<protein>
    <submittedName>
        <fullName evidence="2">Uncharacterized protein</fullName>
    </submittedName>
</protein>